<gene>
    <name evidence="8" type="ORF">AB6A40_005964</name>
</gene>
<feature type="domain" description="Helicase ATP-binding" evidence="6">
    <location>
        <begin position="457"/>
        <end position="627"/>
    </location>
</feature>
<evidence type="ECO:0000256" key="1">
    <source>
        <dbReference type="ARBA" id="ARBA00022741"/>
    </source>
</evidence>
<sequence length="1152" mass="132354">MVRCQGCRGTSKRFEALESAVLMASLVNAKRGTDRKYLCEANSVSQNIGVDTIGDRRVLLAACSSLLDSIDPKSLSFSLADLWDGRLILDIYDELVKNRPILPYRIQKDFAALHASLKMKLSIAVDTDDRLFDAPSEKALLLDDCDLLPVRNPVLTKYVSEYLTLIDEKALAEKPDVFDGFNRVMEWPFYVIEEKFLKPEKNDDTMQQQRSKNKARQHLSRWYELFSQSLEGRGSKLLVDFSRTPRGFASLESEENLENDKKKKQWQQKSKGIKGKKEPGKSKKDLILEMSKAKKNEKLIETEKSMIGYAVQQDQNAVESLANLMSKLELEESKALCVFEQVKRMYNQLADYEGKELIEERRFHSVQLVGKIKSIFTEYWSFLDERQKDFVTDLWTMLGFEKTAKIGTYTEDKFSLKINLIYYQLSYGGEIIDIQSDPRKDGRVTGFHPDAWQRLMLDAVDRNHSAIIIAPTSAGKTFVSYYCIEKVLRQSDEDMVVYVSPSKALLNQASGSIYARFRNKALSGGKCLMGNLTQEFSENAMNCQVLVTIPECLEELLLSPNPLVQQVVAKIKYVIFDEVHSISASAAAHIWEHLLLLIRCPFLALSATVGNAKVLHDWLQSAEQRKNVKEGKPRKVELIEYNERYSELELSLNCIKQDVDLTVGEESGQHEVLKHFMPYCVYKPEKLAMFGIPDDQQLTARQILDLYKAMASVDEKTRDDLEPCNFFNYKPGDKPVWLSRSDIRRLESALKRRLLDWLGTDRQKVDNVLSTLGTGVQSELDYRSRPFSQWNTVVKNITSVVLELRANNQLPAICFNDDRRVCERLALHVFNYFDAQQRDFENSAEFKIKYEIKDEDKLMKIARRKRDLKEATKKKKKTRNEWEEDGREEQEREGTDDIDPLAAKRMRLAQVLERFKLRSHIRDDDLYTKMTDRLTRYGGRSRESTALLLKLFERGIGFHHQGLSAIERGAVEILFRSGQLTLIFSTSTLALGMNMPCKTVIFGVDTMSLTPLQFRQMSGRAGRRGFDHSGTVIFMSIPTSKVRRLLTASLSTLRGNVPFTTSFVLRLFSFLHQQGTSHADEHVGDLKAEKLAYIQRLETVLTLLENSFILYTRENIADASRKQLKLFTLFSVELLRSLDLLNEKVTFYFRSH</sequence>
<reference evidence="8 9" key="1">
    <citation type="submission" date="2024-08" db="EMBL/GenBank/DDBJ databases">
        <title>Gnathostoma spinigerum genome.</title>
        <authorList>
            <person name="Gonzalez-Bertolin B."/>
            <person name="Monzon S."/>
            <person name="Zaballos A."/>
            <person name="Jimenez P."/>
            <person name="Dekumyoy P."/>
            <person name="Varona S."/>
            <person name="Cuesta I."/>
            <person name="Sumanam S."/>
            <person name="Adisakwattana P."/>
            <person name="Gasser R.B."/>
            <person name="Hernandez-Gonzalez A."/>
            <person name="Young N.D."/>
            <person name="Perteguer M.J."/>
        </authorList>
    </citation>
    <scope>NUCLEOTIDE SEQUENCE [LARGE SCALE GENOMIC DNA]</scope>
    <source>
        <strain evidence="8">AL3</strain>
        <tissue evidence="8">Liver</tissue>
    </source>
</reference>
<evidence type="ECO:0000313" key="9">
    <source>
        <dbReference type="Proteomes" id="UP001608902"/>
    </source>
</evidence>
<organism evidence="8 9">
    <name type="scientific">Gnathostoma spinigerum</name>
    <dbReference type="NCBI Taxonomy" id="75299"/>
    <lineage>
        <taxon>Eukaryota</taxon>
        <taxon>Metazoa</taxon>
        <taxon>Ecdysozoa</taxon>
        <taxon>Nematoda</taxon>
        <taxon>Chromadorea</taxon>
        <taxon>Rhabditida</taxon>
        <taxon>Spirurina</taxon>
        <taxon>Gnathostomatomorpha</taxon>
        <taxon>Gnathostomatoidea</taxon>
        <taxon>Gnathostomatidae</taxon>
        <taxon>Gnathostoma</taxon>
    </lineage>
</organism>
<dbReference type="InterPro" id="IPR014001">
    <property type="entry name" value="Helicase_ATP-bd"/>
</dbReference>
<evidence type="ECO:0000256" key="4">
    <source>
        <dbReference type="ARBA" id="ARBA00022840"/>
    </source>
</evidence>
<dbReference type="GO" id="GO:0005524">
    <property type="term" value="F:ATP binding"/>
    <property type="evidence" value="ECO:0007669"/>
    <property type="project" value="UniProtKB-KW"/>
</dbReference>
<protein>
    <recommendedName>
        <fullName evidence="10">DEAD/DEAH box helicase</fullName>
    </recommendedName>
</protein>
<evidence type="ECO:0000259" key="7">
    <source>
        <dbReference type="PROSITE" id="PS51194"/>
    </source>
</evidence>
<keyword evidence="2" id="KW-0378">Hydrolase</keyword>
<dbReference type="InterPro" id="IPR011545">
    <property type="entry name" value="DEAD/DEAH_box_helicase_dom"/>
</dbReference>
<feature type="compositionally biased region" description="Basic residues" evidence="5">
    <location>
        <begin position="262"/>
        <end position="274"/>
    </location>
</feature>
<dbReference type="CDD" id="cd18795">
    <property type="entry name" value="SF2_C_Ski2"/>
    <property type="match status" value="1"/>
</dbReference>
<keyword evidence="9" id="KW-1185">Reference proteome</keyword>
<dbReference type="AlphaFoldDB" id="A0ABD6EI51"/>
<evidence type="ECO:0000256" key="2">
    <source>
        <dbReference type="ARBA" id="ARBA00022801"/>
    </source>
</evidence>
<dbReference type="GO" id="GO:0004386">
    <property type="term" value="F:helicase activity"/>
    <property type="evidence" value="ECO:0007669"/>
    <property type="project" value="UniProtKB-KW"/>
</dbReference>
<evidence type="ECO:0000259" key="6">
    <source>
        <dbReference type="PROSITE" id="PS51192"/>
    </source>
</evidence>
<keyword evidence="1" id="KW-0547">Nucleotide-binding</keyword>
<dbReference type="SMART" id="SM00487">
    <property type="entry name" value="DEXDc"/>
    <property type="match status" value="1"/>
</dbReference>
<evidence type="ECO:0000256" key="5">
    <source>
        <dbReference type="SAM" id="MobiDB-lite"/>
    </source>
</evidence>
<keyword evidence="3" id="KW-0347">Helicase</keyword>
<dbReference type="Gene3D" id="3.40.50.300">
    <property type="entry name" value="P-loop containing nucleotide triphosphate hydrolases"/>
    <property type="match status" value="2"/>
</dbReference>
<dbReference type="Proteomes" id="UP001608902">
    <property type="component" value="Unassembled WGS sequence"/>
</dbReference>
<dbReference type="FunFam" id="3.40.50.300:FF:001039">
    <property type="entry name" value="ATP-dependent RNA helicase DDX60"/>
    <property type="match status" value="1"/>
</dbReference>
<feature type="domain" description="Helicase C-terminal" evidence="7">
    <location>
        <begin position="907"/>
        <end position="1071"/>
    </location>
</feature>
<evidence type="ECO:0008006" key="10">
    <source>
        <dbReference type="Google" id="ProtNLM"/>
    </source>
</evidence>
<dbReference type="InterPro" id="IPR059032">
    <property type="entry name" value="WHD_DDX60"/>
</dbReference>
<dbReference type="PANTHER" id="PTHR44533:SF4">
    <property type="entry name" value="DEAD_H RNA HELICASE, PUTATIVE-RELATED"/>
    <property type="match status" value="1"/>
</dbReference>
<dbReference type="Pfam" id="PF00271">
    <property type="entry name" value="Helicase_C"/>
    <property type="match status" value="1"/>
</dbReference>
<evidence type="ECO:0000313" key="8">
    <source>
        <dbReference type="EMBL" id="MFH4979255.1"/>
    </source>
</evidence>
<dbReference type="EMBL" id="JBGFUD010003995">
    <property type="protein sequence ID" value="MFH4979255.1"/>
    <property type="molecule type" value="Genomic_DNA"/>
</dbReference>
<keyword evidence="4" id="KW-0067">ATP-binding</keyword>
<dbReference type="SMART" id="SM00490">
    <property type="entry name" value="HELICc"/>
    <property type="match status" value="1"/>
</dbReference>
<dbReference type="PROSITE" id="PS51194">
    <property type="entry name" value="HELICASE_CTER"/>
    <property type="match status" value="1"/>
</dbReference>
<feature type="region of interest" description="Disordered" evidence="5">
    <location>
        <begin position="869"/>
        <end position="897"/>
    </location>
</feature>
<dbReference type="PANTHER" id="PTHR44533">
    <property type="entry name" value="DEAD/H RNA HELICASE, PUTATIVE-RELATED"/>
    <property type="match status" value="1"/>
</dbReference>
<feature type="region of interest" description="Disordered" evidence="5">
    <location>
        <begin position="252"/>
        <end position="281"/>
    </location>
</feature>
<dbReference type="GO" id="GO:0016787">
    <property type="term" value="F:hydrolase activity"/>
    <property type="evidence" value="ECO:0007669"/>
    <property type="project" value="UniProtKB-KW"/>
</dbReference>
<dbReference type="InterPro" id="IPR052431">
    <property type="entry name" value="SKI2_subfamily_helicases"/>
</dbReference>
<evidence type="ECO:0000256" key="3">
    <source>
        <dbReference type="ARBA" id="ARBA00022806"/>
    </source>
</evidence>
<dbReference type="SUPFAM" id="SSF52540">
    <property type="entry name" value="P-loop containing nucleoside triphosphate hydrolases"/>
    <property type="match status" value="1"/>
</dbReference>
<dbReference type="InterPro" id="IPR027417">
    <property type="entry name" value="P-loop_NTPase"/>
</dbReference>
<dbReference type="Pfam" id="PF26076">
    <property type="entry name" value="WHD_DDX60"/>
    <property type="match status" value="1"/>
</dbReference>
<name>A0ABD6EI51_9BILA</name>
<accession>A0ABD6EI51</accession>
<dbReference type="InterPro" id="IPR001650">
    <property type="entry name" value="Helicase_C-like"/>
</dbReference>
<proteinExistence type="predicted"/>
<dbReference type="PROSITE" id="PS51192">
    <property type="entry name" value="HELICASE_ATP_BIND_1"/>
    <property type="match status" value="1"/>
</dbReference>
<dbReference type="Pfam" id="PF00270">
    <property type="entry name" value="DEAD"/>
    <property type="match status" value="1"/>
</dbReference>
<comment type="caution">
    <text evidence="8">The sequence shown here is derived from an EMBL/GenBank/DDBJ whole genome shotgun (WGS) entry which is preliminary data.</text>
</comment>
<feature type="compositionally biased region" description="Basic residues" evidence="5">
    <location>
        <begin position="869"/>
        <end position="878"/>
    </location>
</feature>